<feature type="compositionally biased region" description="Basic and acidic residues" evidence="1">
    <location>
        <begin position="454"/>
        <end position="475"/>
    </location>
</feature>
<dbReference type="EMBL" id="MNPL01030332">
    <property type="protein sequence ID" value="OQR66982.1"/>
    <property type="molecule type" value="Genomic_DNA"/>
</dbReference>
<evidence type="ECO:0000313" key="3">
    <source>
        <dbReference type="Proteomes" id="UP000192247"/>
    </source>
</evidence>
<name>A0A1V9X0X5_9ACAR</name>
<keyword evidence="3" id="KW-1185">Reference proteome</keyword>
<feature type="compositionally biased region" description="Basic and acidic residues" evidence="1">
    <location>
        <begin position="279"/>
        <end position="297"/>
    </location>
</feature>
<feature type="non-terminal residue" evidence="2">
    <location>
        <position position="1"/>
    </location>
</feature>
<reference evidence="2 3" key="1">
    <citation type="journal article" date="2017" name="Gigascience">
        <title>Draft genome of the honey bee ectoparasitic mite, Tropilaelaps mercedesae, is shaped by the parasitic life history.</title>
        <authorList>
            <person name="Dong X."/>
            <person name="Armstrong S.D."/>
            <person name="Xia D."/>
            <person name="Makepeace B.L."/>
            <person name="Darby A.C."/>
            <person name="Kadowaki T."/>
        </authorList>
    </citation>
    <scope>NUCLEOTIDE SEQUENCE [LARGE SCALE GENOMIC DNA]</scope>
    <source>
        <strain evidence="2">Wuxi-XJTLU</strain>
    </source>
</reference>
<feature type="region of interest" description="Disordered" evidence="1">
    <location>
        <begin position="277"/>
        <end position="314"/>
    </location>
</feature>
<dbReference type="Proteomes" id="UP000192247">
    <property type="component" value="Unassembled WGS sequence"/>
</dbReference>
<dbReference type="OrthoDB" id="10675297at2759"/>
<dbReference type="AlphaFoldDB" id="A0A1V9X0X5"/>
<gene>
    <name evidence="2" type="ORF">BIW11_13802</name>
</gene>
<feature type="compositionally biased region" description="Basic and acidic residues" evidence="1">
    <location>
        <begin position="186"/>
        <end position="206"/>
    </location>
</feature>
<protein>
    <submittedName>
        <fullName evidence="2">Uncharacterized protein</fullName>
    </submittedName>
</protein>
<feature type="region of interest" description="Disordered" evidence="1">
    <location>
        <begin position="424"/>
        <end position="475"/>
    </location>
</feature>
<dbReference type="InParanoid" id="A0A1V9X0X5"/>
<organism evidence="2 3">
    <name type="scientific">Tropilaelaps mercedesae</name>
    <dbReference type="NCBI Taxonomy" id="418985"/>
    <lineage>
        <taxon>Eukaryota</taxon>
        <taxon>Metazoa</taxon>
        <taxon>Ecdysozoa</taxon>
        <taxon>Arthropoda</taxon>
        <taxon>Chelicerata</taxon>
        <taxon>Arachnida</taxon>
        <taxon>Acari</taxon>
        <taxon>Parasitiformes</taxon>
        <taxon>Mesostigmata</taxon>
        <taxon>Gamasina</taxon>
        <taxon>Dermanyssoidea</taxon>
        <taxon>Laelapidae</taxon>
        <taxon>Tropilaelaps</taxon>
    </lineage>
</organism>
<accession>A0A1V9X0X5</accession>
<feature type="region of interest" description="Disordered" evidence="1">
    <location>
        <begin position="182"/>
        <end position="214"/>
    </location>
</feature>
<comment type="caution">
    <text evidence="2">The sequence shown here is derived from an EMBL/GenBank/DDBJ whole genome shotgun (WGS) entry which is preliminary data.</text>
</comment>
<evidence type="ECO:0000313" key="2">
    <source>
        <dbReference type="EMBL" id="OQR66982.1"/>
    </source>
</evidence>
<evidence type="ECO:0000256" key="1">
    <source>
        <dbReference type="SAM" id="MobiDB-lite"/>
    </source>
</evidence>
<proteinExistence type="predicted"/>
<sequence length="571" mass="64424">QRPMWAWHHQCHKGGLDVSDEIEKRLSRIRGLSRAKELLPDGQGPDGKAVLISDVLTLLGFFRATCGRHKGMFHLKEDDRSHRISLLSKRYTILIARPPGRRDEFVDFRDPTCPGGDNIALQRRRTLIAIYLKMTKFSPAADIPTLAKSFPRMPHIWILLAFGIASLTKPCLTTAPDVDDVAGETSLRREPAQQSRERRQISDTGEHFNYGRPPKLSVRFDQQELPSEGFAKPRLDALKDLVSLQFRTQLRGDSLQSGDANTRNTFKLRDQSIVGDVSRVQHKDDQSEQKISHDKQAKKVSRGPTTHSEADAEYGGNRDYIVEAVARIRPNVPFAAKNQLKPPLHPHPSFVDQRHDQEQAEAVDSAEIRRLRQLGSVRSAYPKAAFILGDPPVEGIYLPERMSRQNPTQGIPAALKPLIGNKALETNRAVPTRQPTATAKGREIHDWSTTPPSAERRVSEDLPREELPSENRGAKAPDDVASLLIEMLTFNKSSPEIWRTIGEQLLQTTSADITVLENEDGEVIWMDLQLAPSENFEYMPEELKPPRTPYDKTVRVFTAYFVLVLGFRCFQ</sequence>